<dbReference type="RefSeq" id="WP_172229958.1">
    <property type="nucleotide sequence ID" value="NZ_CP035946.1"/>
</dbReference>
<keyword evidence="5 9" id="KW-0255">Endonuclease</keyword>
<dbReference type="Gene3D" id="3.30.70.240">
    <property type="match status" value="1"/>
</dbReference>
<comment type="similarity">
    <text evidence="2">Belongs to the CRISPR-associated endoribonuclease Cas2 protein family.</text>
</comment>
<keyword evidence="10" id="KW-1185">Reference proteome</keyword>
<dbReference type="PANTHER" id="PTHR34405:SF3">
    <property type="entry name" value="CRISPR-ASSOCIATED ENDORIBONUCLEASE CAS2 3"/>
    <property type="match status" value="1"/>
</dbReference>
<dbReference type="PANTHER" id="PTHR34405">
    <property type="entry name" value="CRISPR-ASSOCIATED ENDORIBONUCLEASE CAS2"/>
    <property type="match status" value="1"/>
</dbReference>
<evidence type="ECO:0000256" key="6">
    <source>
        <dbReference type="ARBA" id="ARBA00022801"/>
    </source>
</evidence>
<evidence type="ECO:0000256" key="7">
    <source>
        <dbReference type="ARBA" id="ARBA00022842"/>
    </source>
</evidence>
<dbReference type="GO" id="GO:0004519">
    <property type="term" value="F:endonuclease activity"/>
    <property type="evidence" value="ECO:0007669"/>
    <property type="project" value="UniProtKB-KW"/>
</dbReference>
<protein>
    <submittedName>
        <fullName evidence="9">CRISPR-associated endonuclease Cas2</fullName>
    </submittedName>
</protein>
<keyword evidence="8" id="KW-0051">Antiviral defense</keyword>
<accession>A0ABS7WPJ4</accession>
<proteinExistence type="inferred from homology"/>
<keyword evidence="3" id="KW-0540">Nuclease</keyword>
<comment type="caution">
    <text evidence="9">The sequence shown here is derived from an EMBL/GenBank/DDBJ whole genome shotgun (WGS) entry which is preliminary data.</text>
</comment>
<dbReference type="Pfam" id="PF09827">
    <property type="entry name" value="CRISPR_Cas2"/>
    <property type="match status" value="1"/>
</dbReference>
<reference evidence="9 10" key="1">
    <citation type="submission" date="2020-07" db="EMBL/GenBank/DDBJ databases">
        <title>Transfer of Campylobacter canadensis to the novel genus Avispirillum gen. nov., that also includes two novel species recovered from migratory waterfowl: Avispirillum anseris sp. nov. and Avispirillum brantae sp. nov.</title>
        <authorList>
            <person name="Miller W.G."/>
            <person name="Chapman M.H."/>
            <person name="Yee E."/>
            <person name="Inglis G.D."/>
        </authorList>
    </citation>
    <scope>NUCLEOTIDE SEQUENCE [LARGE SCALE GENOMIC DNA]</scope>
    <source>
        <strain evidence="9 10">L283</strain>
    </source>
</reference>
<dbReference type="CDD" id="cd09725">
    <property type="entry name" value="Cas2_I_II_III"/>
    <property type="match status" value="1"/>
</dbReference>
<dbReference type="InterPro" id="IPR019199">
    <property type="entry name" value="Virulence_VapD/CRISPR_Cas2"/>
</dbReference>
<sequence length="88" mass="10333">MYLVSYDIENTKNRTKLFEELKDLGLLNIQKSVFYGELSKSEIKVVKELFKKLCGDEDKAFLCRCKIDLNDTHGYKKADLEQVEFDFV</sequence>
<dbReference type="Proteomes" id="UP000786183">
    <property type="component" value="Unassembled WGS sequence"/>
</dbReference>
<evidence type="ECO:0000256" key="4">
    <source>
        <dbReference type="ARBA" id="ARBA00022723"/>
    </source>
</evidence>
<name>A0ABS7WPJ4_9BACT</name>
<evidence type="ECO:0000313" key="10">
    <source>
        <dbReference type="Proteomes" id="UP000786183"/>
    </source>
</evidence>
<dbReference type="InterPro" id="IPR021127">
    <property type="entry name" value="CRISPR_associated_Cas2"/>
</dbReference>
<evidence type="ECO:0000256" key="1">
    <source>
        <dbReference type="ARBA" id="ARBA00001946"/>
    </source>
</evidence>
<comment type="cofactor">
    <cofactor evidence="1">
        <name>Mg(2+)</name>
        <dbReference type="ChEBI" id="CHEBI:18420"/>
    </cofactor>
</comment>
<dbReference type="NCBIfam" id="TIGR01573">
    <property type="entry name" value="cas2"/>
    <property type="match status" value="1"/>
</dbReference>
<evidence type="ECO:0000256" key="5">
    <source>
        <dbReference type="ARBA" id="ARBA00022759"/>
    </source>
</evidence>
<keyword evidence="7" id="KW-0460">Magnesium</keyword>
<dbReference type="EMBL" id="JACGBB010000002">
    <property type="protein sequence ID" value="MBZ7986684.1"/>
    <property type="molecule type" value="Genomic_DNA"/>
</dbReference>
<evidence type="ECO:0000256" key="3">
    <source>
        <dbReference type="ARBA" id="ARBA00022722"/>
    </source>
</evidence>
<keyword evidence="4" id="KW-0479">Metal-binding</keyword>
<gene>
    <name evidence="9" type="primary">cas2</name>
    <name evidence="9" type="ORF">AVCANL283_00960</name>
</gene>
<evidence type="ECO:0000313" key="9">
    <source>
        <dbReference type="EMBL" id="MBZ7986684.1"/>
    </source>
</evidence>
<evidence type="ECO:0000256" key="2">
    <source>
        <dbReference type="ARBA" id="ARBA00009959"/>
    </source>
</evidence>
<keyword evidence="6" id="KW-0378">Hydrolase</keyword>
<evidence type="ECO:0000256" key="8">
    <source>
        <dbReference type="ARBA" id="ARBA00023118"/>
    </source>
</evidence>
<organism evidence="9 10">
    <name type="scientific">Campylobacter canadensis</name>
    <dbReference type="NCBI Taxonomy" id="449520"/>
    <lineage>
        <taxon>Bacteria</taxon>
        <taxon>Pseudomonadati</taxon>
        <taxon>Campylobacterota</taxon>
        <taxon>Epsilonproteobacteria</taxon>
        <taxon>Campylobacterales</taxon>
        <taxon>Campylobacteraceae</taxon>
        <taxon>Campylobacter</taxon>
    </lineage>
</organism>
<dbReference type="SUPFAM" id="SSF143430">
    <property type="entry name" value="TTP0101/SSO1404-like"/>
    <property type="match status" value="1"/>
</dbReference>